<proteinExistence type="inferred from homology"/>
<sequence>MQVYTLNAFSKSHQGGNPAGVVLVADHLSDNDMQQIAAKIGLSETAFVSRSDKANFRVRFFTPTQEVDLCGHATIATFYLMRYLNIIKKGIYTQETNAGVLQIEVGKQNVTMEQASPTFYETIDKATIAHSLNIPYDSIADNLPVQVVSTGLKDIIVPVKNLNVLNSIKPAFREVASVSKQHNAIGYHIYTLETINGNFAHCRNLAPLYGIKEEAATGSSSGALACYLNRYGIVNIPSKIILEQGYTMKKPSEIAVELSYKPNGAIQVMVGGSANNIKLTTI</sequence>
<dbReference type="EMBL" id="SLWB01000019">
    <property type="protein sequence ID" value="TCN62187.1"/>
    <property type="molecule type" value="Genomic_DNA"/>
</dbReference>
<dbReference type="PANTHER" id="PTHR13774">
    <property type="entry name" value="PHENAZINE BIOSYNTHESIS PROTEIN"/>
    <property type="match status" value="1"/>
</dbReference>
<dbReference type="PANTHER" id="PTHR13774:SF39">
    <property type="entry name" value="BIOSYNTHESIS PROTEIN, PUTATIVE-RELATED"/>
    <property type="match status" value="1"/>
</dbReference>
<name>A0A4R2E483_9BACT</name>
<evidence type="ECO:0000256" key="1">
    <source>
        <dbReference type="ARBA" id="ARBA00008270"/>
    </source>
</evidence>
<accession>A0A4R2E483</accession>
<dbReference type="PIRSF" id="PIRSF016184">
    <property type="entry name" value="PhzC_PhzF"/>
    <property type="match status" value="1"/>
</dbReference>
<evidence type="ECO:0000256" key="3">
    <source>
        <dbReference type="PIRSR" id="PIRSR016184-1"/>
    </source>
</evidence>
<dbReference type="NCBIfam" id="TIGR00654">
    <property type="entry name" value="PhzF_family"/>
    <property type="match status" value="1"/>
</dbReference>
<gene>
    <name evidence="4" type="ORF">CLV25_11920</name>
</gene>
<evidence type="ECO:0000256" key="2">
    <source>
        <dbReference type="ARBA" id="ARBA00023235"/>
    </source>
</evidence>
<comment type="caution">
    <text evidence="4">The sequence shown here is derived from an EMBL/GenBank/DDBJ whole genome shotgun (WGS) entry which is preliminary data.</text>
</comment>
<dbReference type="GO" id="GO:0005737">
    <property type="term" value="C:cytoplasm"/>
    <property type="evidence" value="ECO:0007669"/>
    <property type="project" value="TreeGrafter"/>
</dbReference>
<feature type="active site" evidence="3">
    <location>
        <position position="44"/>
    </location>
</feature>
<keyword evidence="2" id="KW-0413">Isomerase</keyword>
<dbReference type="OrthoDB" id="9788221at2"/>
<evidence type="ECO:0000313" key="4">
    <source>
        <dbReference type="EMBL" id="TCN62187.1"/>
    </source>
</evidence>
<protein>
    <submittedName>
        <fullName evidence="4">PhzF family phenazine biosynthesis protein</fullName>
    </submittedName>
</protein>
<evidence type="ECO:0000313" key="5">
    <source>
        <dbReference type="Proteomes" id="UP000294830"/>
    </source>
</evidence>
<comment type="similarity">
    <text evidence="1">Belongs to the PhzF family.</text>
</comment>
<dbReference type="AlphaFoldDB" id="A0A4R2E483"/>
<keyword evidence="5" id="KW-1185">Reference proteome</keyword>
<dbReference type="Pfam" id="PF02567">
    <property type="entry name" value="PhzC-PhzF"/>
    <property type="match status" value="1"/>
</dbReference>
<dbReference type="RefSeq" id="WP_131840425.1">
    <property type="nucleotide sequence ID" value="NZ_SLWB01000019.1"/>
</dbReference>
<dbReference type="GO" id="GO:0016853">
    <property type="term" value="F:isomerase activity"/>
    <property type="evidence" value="ECO:0007669"/>
    <property type="project" value="UniProtKB-KW"/>
</dbReference>
<dbReference type="SUPFAM" id="SSF54506">
    <property type="entry name" value="Diaminopimelate epimerase-like"/>
    <property type="match status" value="1"/>
</dbReference>
<dbReference type="Gene3D" id="3.10.310.10">
    <property type="entry name" value="Diaminopimelate Epimerase, Chain A, domain 1"/>
    <property type="match status" value="2"/>
</dbReference>
<dbReference type="Proteomes" id="UP000294830">
    <property type="component" value="Unassembled WGS sequence"/>
</dbReference>
<dbReference type="InterPro" id="IPR003719">
    <property type="entry name" value="Phenazine_PhzF-like"/>
</dbReference>
<organism evidence="4 5">
    <name type="scientific">Acetobacteroides hydrogenigenes</name>
    <dbReference type="NCBI Taxonomy" id="979970"/>
    <lineage>
        <taxon>Bacteria</taxon>
        <taxon>Pseudomonadati</taxon>
        <taxon>Bacteroidota</taxon>
        <taxon>Bacteroidia</taxon>
        <taxon>Bacteroidales</taxon>
        <taxon>Rikenellaceae</taxon>
        <taxon>Acetobacteroides</taxon>
    </lineage>
</organism>
<reference evidence="4 5" key="1">
    <citation type="submission" date="2019-03" db="EMBL/GenBank/DDBJ databases">
        <title>Genomic Encyclopedia of Archaeal and Bacterial Type Strains, Phase II (KMG-II): from individual species to whole genera.</title>
        <authorList>
            <person name="Goeker M."/>
        </authorList>
    </citation>
    <scope>NUCLEOTIDE SEQUENCE [LARGE SCALE GENOMIC DNA]</scope>
    <source>
        <strain evidence="4 5">RL-C</strain>
    </source>
</reference>